<evidence type="ECO:0000313" key="1">
    <source>
        <dbReference type="EMBL" id="GAA4885548.1"/>
    </source>
</evidence>
<protein>
    <recommendedName>
        <fullName evidence="3">Lipoprotein LpqN</fullName>
    </recommendedName>
</protein>
<gene>
    <name evidence="1" type="ORF">GCM10023235_78270</name>
</gene>
<sequence>MGGAAYLGRGGACPAAVGERLLAMALPVPPGATAGKQPTDRPKNRTGVLNLDQYVAANYDPQWAETATRAAKERGFVTAACRAWKNPDGSQSQMMLVQYASATGAQAHYRGLHGLWTEDTSTTFFDDPDDQAAGLLHTKPIMDGMTYASLLTTRGNILVYVTHFTPKTPDRDTAQDLFHRQLSALAG</sequence>
<comment type="caution">
    <text evidence="1">The sequence shown here is derived from an EMBL/GenBank/DDBJ whole genome shotgun (WGS) entry which is preliminary data.</text>
</comment>
<dbReference type="Proteomes" id="UP001501752">
    <property type="component" value="Unassembled WGS sequence"/>
</dbReference>
<evidence type="ECO:0000313" key="2">
    <source>
        <dbReference type="Proteomes" id="UP001501752"/>
    </source>
</evidence>
<keyword evidence="2" id="KW-1185">Reference proteome</keyword>
<reference evidence="2" key="1">
    <citation type="journal article" date="2019" name="Int. J. Syst. Evol. Microbiol.">
        <title>The Global Catalogue of Microorganisms (GCM) 10K type strain sequencing project: providing services to taxonomists for standard genome sequencing and annotation.</title>
        <authorList>
            <consortium name="The Broad Institute Genomics Platform"/>
            <consortium name="The Broad Institute Genome Sequencing Center for Infectious Disease"/>
            <person name="Wu L."/>
            <person name="Ma J."/>
        </authorList>
    </citation>
    <scope>NUCLEOTIDE SEQUENCE [LARGE SCALE GENOMIC DNA]</scope>
    <source>
        <strain evidence="2">JCM 13006</strain>
    </source>
</reference>
<dbReference type="EMBL" id="BAABIS010000001">
    <property type="protein sequence ID" value="GAA4885548.1"/>
    <property type="molecule type" value="Genomic_DNA"/>
</dbReference>
<evidence type="ECO:0008006" key="3">
    <source>
        <dbReference type="Google" id="ProtNLM"/>
    </source>
</evidence>
<accession>A0ABP9ETJ2</accession>
<organism evidence="1 2">
    <name type="scientific">Kitasatospora terrestris</name>
    <dbReference type="NCBI Taxonomy" id="258051"/>
    <lineage>
        <taxon>Bacteria</taxon>
        <taxon>Bacillati</taxon>
        <taxon>Actinomycetota</taxon>
        <taxon>Actinomycetes</taxon>
        <taxon>Kitasatosporales</taxon>
        <taxon>Streptomycetaceae</taxon>
        <taxon>Kitasatospora</taxon>
    </lineage>
</organism>
<proteinExistence type="predicted"/>
<name>A0ABP9ETJ2_9ACTN</name>